<organism evidence="16 17">
    <name type="scientific">Gloeobacter violaceus (strain ATCC 29082 / PCC 7421)</name>
    <dbReference type="NCBI Taxonomy" id="251221"/>
    <lineage>
        <taxon>Bacteria</taxon>
        <taxon>Bacillati</taxon>
        <taxon>Cyanobacteriota</taxon>
        <taxon>Cyanophyceae</taxon>
        <taxon>Gloeobacterales</taxon>
        <taxon>Gloeobacteraceae</taxon>
        <taxon>Gloeobacter</taxon>
    </lineage>
</organism>
<dbReference type="PROSITE" id="PS52016">
    <property type="entry name" value="TONB_DEPENDENT_REC_3"/>
    <property type="match status" value="1"/>
</dbReference>
<dbReference type="eggNOG" id="COG4206">
    <property type="taxonomic scope" value="Bacteria"/>
</dbReference>
<evidence type="ECO:0000259" key="14">
    <source>
        <dbReference type="Pfam" id="PF00593"/>
    </source>
</evidence>
<reference evidence="16 17" key="1">
    <citation type="journal article" date="2003" name="DNA Res.">
        <title>Complete genome structure of Gloeobacter violaceus PCC 7421, a cyanobacterium that lacks thylakoids.</title>
        <authorList>
            <person name="Nakamura Y."/>
            <person name="Kaneko T."/>
            <person name="Sato S."/>
            <person name="Mimuro M."/>
            <person name="Miyashita H."/>
            <person name="Tsuchiya T."/>
            <person name="Sasamoto S."/>
            <person name="Watanabe A."/>
            <person name="Kawashima K."/>
            <person name="Kishida Y."/>
            <person name="Kiyokawa C."/>
            <person name="Kohara M."/>
            <person name="Matsumoto M."/>
            <person name="Matsuno A."/>
            <person name="Nakazaki N."/>
            <person name="Shimpo S."/>
            <person name="Takeuchi C."/>
            <person name="Yamada M."/>
            <person name="Tabata S."/>
        </authorList>
    </citation>
    <scope>NUCLEOTIDE SEQUENCE [LARGE SCALE GENOMIC DNA]</scope>
    <source>
        <strain evidence="17">ATCC 29082 / PCC 7421</strain>
    </source>
</reference>
<dbReference type="GO" id="GO:0015344">
    <property type="term" value="F:siderophore uptake transmembrane transporter activity"/>
    <property type="evidence" value="ECO:0000318"/>
    <property type="project" value="GO_Central"/>
</dbReference>
<dbReference type="GO" id="GO:0044718">
    <property type="term" value="P:siderophore transmembrane transport"/>
    <property type="evidence" value="ECO:0000318"/>
    <property type="project" value="GO_Central"/>
</dbReference>
<dbReference type="HOGENOM" id="CLU_008287_18_3_3"/>
<name>Q7NGR5_GLOVI</name>
<dbReference type="SUPFAM" id="SSF56935">
    <property type="entry name" value="Porins"/>
    <property type="match status" value="1"/>
</dbReference>
<dbReference type="GO" id="GO:0009279">
    <property type="term" value="C:cell outer membrane"/>
    <property type="evidence" value="ECO:0000318"/>
    <property type="project" value="GO_Central"/>
</dbReference>
<keyword evidence="9 10" id="KW-0998">Cell outer membrane</keyword>
<evidence type="ECO:0000256" key="5">
    <source>
        <dbReference type="ARBA" id="ARBA00022729"/>
    </source>
</evidence>
<evidence type="ECO:0000256" key="6">
    <source>
        <dbReference type="ARBA" id="ARBA00023077"/>
    </source>
</evidence>
<dbReference type="InterPro" id="IPR036942">
    <property type="entry name" value="Beta-barrel_TonB_sf"/>
</dbReference>
<evidence type="ECO:0000256" key="10">
    <source>
        <dbReference type="PROSITE-ProRule" id="PRU01360"/>
    </source>
</evidence>
<proteinExistence type="inferred from homology"/>
<dbReference type="InterPro" id="IPR039426">
    <property type="entry name" value="TonB-dep_rcpt-like"/>
</dbReference>
<dbReference type="STRING" id="251221.gene:10760608"/>
<keyword evidence="4 10" id="KW-0812">Transmembrane</keyword>
<dbReference type="Gene3D" id="2.170.130.10">
    <property type="entry name" value="TonB-dependent receptor, plug domain"/>
    <property type="match status" value="1"/>
</dbReference>
<dbReference type="OrthoDB" id="492319at2"/>
<dbReference type="Pfam" id="PF00593">
    <property type="entry name" value="TonB_dep_Rec_b-barrel"/>
    <property type="match status" value="1"/>
</dbReference>
<evidence type="ECO:0000256" key="12">
    <source>
        <dbReference type="SAM" id="MobiDB-lite"/>
    </source>
</evidence>
<dbReference type="InParanoid" id="Q7NGR5"/>
<feature type="domain" description="TonB-dependent receptor plug" evidence="15">
    <location>
        <begin position="176"/>
        <end position="282"/>
    </location>
</feature>
<keyword evidence="5" id="KW-0732">Signal</keyword>
<dbReference type="KEGG" id="gvi:gll3103"/>
<keyword evidence="7 10" id="KW-0472">Membrane</keyword>
<evidence type="ECO:0000256" key="8">
    <source>
        <dbReference type="ARBA" id="ARBA00023170"/>
    </source>
</evidence>
<evidence type="ECO:0000256" key="4">
    <source>
        <dbReference type="ARBA" id="ARBA00022692"/>
    </source>
</evidence>
<evidence type="ECO:0000259" key="15">
    <source>
        <dbReference type="Pfam" id="PF07715"/>
    </source>
</evidence>
<dbReference type="AlphaFoldDB" id="Q7NGR5"/>
<dbReference type="Proteomes" id="UP000000557">
    <property type="component" value="Chromosome"/>
</dbReference>
<evidence type="ECO:0000256" key="1">
    <source>
        <dbReference type="ARBA" id="ARBA00004571"/>
    </source>
</evidence>
<comment type="subcellular location">
    <subcellularLocation>
        <location evidence="1 10">Cell outer membrane</location>
        <topology evidence="1 10">Multi-pass membrane protein</topology>
    </subcellularLocation>
</comment>
<evidence type="ECO:0000256" key="9">
    <source>
        <dbReference type="ARBA" id="ARBA00023237"/>
    </source>
</evidence>
<reference evidence="16 17" key="2">
    <citation type="journal article" date="2003" name="DNA Res.">
        <title>Complete genome structure of Gloeobacter violaceus PCC 7421, a cyanobacterium that lacks thylakoids (supplement).</title>
        <authorList>
            <person name="Nakamura Y."/>
            <person name="Kaneko T."/>
            <person name="Sato S."/>
            <person name="Mimuro M."/>
            <person name="Miyashita H."/>
            <person name="Tsuchiya T."/>
            <person name="Sasamoto S."/>
            <person name="Watanabe A."/>
            <person name="Kawashima K."/>
            <person name="Kishida Y."/>
            <person name="Kiyokawa C."/>
            <person name="Kohara M."/>
            <person name="Matsumoto M."/>
            <person name="Matsuno A."/>
            <person name="Nakazaki N."/>
            <person name="Shimpo S."/>
            <person name="Takeuchi C."/>
            <person name="Yamada M."/>
            <person name="Tabata S."/>
        </authorList>
    </citation>
    <scope>NUCLEOTIDE SEQUENCE [LARGE SCALE GENOMIC DNA]</scope>
    <source>
        <strain evidence="17">ATCC 29082 / PCC 7421</strain>
    </source>
</reference>
<dbReference type="PANTHER" id="PTHR30069:SF29">
    <property type="entry name" value="HEMOGLOBIN AND HEMOGLOBIN-HAPTOGLOBIN-BINDING PROTEIN 1-RELATED"/>
    <property type="match status" value="1"/>
</dbReference>
<dbReference type="PANTHER" id="PTHR30069">
    <property type="entry name" value="TONB-DEPENDENT OUTER MEMBRANE RECEPTOR"/>
    <property type="match status" value="1"/>
</dbReference>
<evidence type="ECO:0000313" key="17">
    <source>
        <dbReference type="Proteomes" id="UP000000557"/>
    </source>
</evidence>
<gene>
    <name evidence="16" type="ordered locus">gll3103</name>
</gene>
<dbReference type="EMBL" id="BA000045">
    <property type="protein sequence ID" value="BAC91044.1"/>
    <property type="molecule type" value="Genomic_DNA"/>
</dbReference>
<keyword evidence="2 10" id="KW-0813">Transport</keyword>
<feature type="region of interest" description="Disordered" evidence="12">
    <location>
        <begin position="51"/>
        <end position="70"/>
    </location>
</feature>
<keyword evidence="17" id="KW-1185">Reference proteome</keyword>
<dbReference type="InterPro" id="IPR000531">
    <property type="entry name" value="Beta-barrel_TonB"/>
</dbReference>
<feature type="transmembrane region" description="Helical" evidence="13">
    <location>
        <begin position="93"/>
        <end position="116"/>
    </location>
</feature>
<evidence type="ECO:0000256" key="13">
    <source>
        <dbReference type="SAM" id="Phobius"/>
    </source>
</evidence>
<dbReference type="InterPro" id="IPR037066">
    <property type="entry name" value="Plug_dom_sf"/>
</dbReference>
<keyword evidence="3 10" id="KW-1134">Transmembrane beta strand</keyword>
<dbReference type="InterPro" id="IPR012910">
    <property type="entry name" value="Plug_dom"/>
</dbReference>
<evidence type="ECO:0000256" key="2">
    <source>
        <dbReference type="ARBA" id="ARBA00022448"/>
    </source>
</evidence>
<keyword evidence="13" id="KW-1133">Transmembrane helix</keyword>
<comment type="similarity">
    <text evidence="10 11">Belongs to the TonB-dependent receptor family.</text>
</comment>
<sequence>MEAPLDNGCCDLLAIYSRTRIVVKEPDSFGGCGQLFRNVLLCKSHRPNKTKPLRAKSLSPGGVYPQSRGKGHNLRGHIRKVLISMSVRIRTKIGTYALFVLAGFQLVGGLASAQIIPTRDSLAKPSQAARDLLAAPTVGPIAQVPSTPQPDAADPDGATTLDETLVEGRLAPRRSTPVFTITREDIQKKAAVNLADALRGVPGFAINDAGRGADFHNGSYYRGATVNQSALLINGRQIKTGLNSNHGATDYNSIPVEGIKRIELLGPGAGTTLYGSDVIGGVINIITEEGPAVPTFSGSAEYGSYGESIYRTSYGGTSERLKYNFGYQSYGATNNFPVPVGSTNRGEDGRLMNADMYTASYQGSATYTFDRRNNLTFDLFKNLSRKGLIIGNSKDRLDRDGLNVGLTWRTLLGEGNDSVLVTTLGYVDDFFSTYGPVQTDYFKAVQLASKFYQARIDHTWRTSPGNTLRWGVDTRHNTLLSTQNNTSPDPIFFGLGGTTDTAITNTGIFALDTWQIVEGLQLDLGLRQTFDSKFGSYLNPSAGLRWQIIPEVALRASYASVQRNPGPDFLFLPDAAEGFLPNPDLKPERGSVYNAGFDLRFADNLRGEVTYFGSLIQDRIGNGPLPADPTLTQRTNIGAVGTNGVEAGIKWQIDPQWSSYLSYTYTKIKIEEGRSLGLLRFLPESVGQVGVGYDNQGLQVNVFVNYNSGAARTNALTSYTTPFATIDLRAAIPINRALALTVYLANLADVQYERVNTFYSPGLTYRVGLQTSF</sequence>
<feature type="domain" description="TonB-dependent receptor-like beta-barrel" evidence="14">
    <location>
        <begin position="313"/>
        <end position="747"/>
    </location>
</feature>
<dbReference type="Pfam" id="PF07715">
    <property type="entry name" value="Plug"/>
    <property type="match status" value="1"/>
</dbReference>
<evidence type="ECO:0000256" key="3">
    <source>
        <dbReference type="ARBA" id="ARBA00022452"/>
    </source>
</evidence>
<keyword evidence="6 11" id="KW-0798">TonB box</keyword>
<evidence type="ECO:0000256" key="11">
    <source>
        <dbReference type="RuleBase" id="RU003357"/>
    </source>
</evidence>
<dbReference type="EnsemblBacteria" id="BAC91044">
    <property type="protein sequence ID" value="BAC91044"/>
    <property type="gene ID" value="BAC91044"/>
</dbReference>
<dbReference type="Gene3D" id="2.40.170.20">
    <property type="entry name" value="TonB-dependent receptor, beta-barrel domain"/>
    <property type="match status" value="1"/>
</dbReference>
<dbReference type="PhylomeDB" id="Q7NGR5"/>
<evidence type="ECO:0000313" key="16">
    <source>
        <dbReference type="EMBL" id="BAC91044.1"/>
    </source>
</evidence>
<protein>
    <submittedName>
        <fullName evidence="16">Gll3103 protein</fullName>
    </submittedName>
</protein>
<dbReference type="CDD" id="cd01347">
    <property type="entry name" value="ligand_gated_channel"/>
    <property type="match status" value="1"/>
</dbReference>
<keyword evidence="8" id="KW-0675">Receptor</keyword>
<evidence type="ECO:0000256" key="7">
    <source>
        <dbReference type="ARBA" id="ARBA00023136"/>
    </source>
</evidence>
<accession>Q7NGR5</accession>